<protein>
    <submittedName>
        <fullName evidence="1">Uncharacterized protein</fullName>
    </submittedName>
</protein>
<name>A0A0E9XHH2_ANGAN</name>
<evidence type="ECO:0000313" key="1">
    <source>
        <dbReference type="EMBL" id="JAI01149.1"/>
    </source>
</evidence>
<proteinExistence type="predicted"/>
<reference evidence="1" key="1">
    <citation type="submission" date="2014-11" db="EMBL/GenBank/DDBJ databases">
        <authorList>
            <person name="Amaro Gonzalez C."/>
        </authorList>
    </citation>
    <scope>NUCLEOTIDE SEQUENCE</scope>
</reference>
<accession>A0A0E9XHH2</accession>
<dbReference type="EMBL" id="GBXM01007429">
    <property type="protein sequence ID" value="JAI01149.1"/>
    <property type="molecule type" value="Transcribed_RNA"/>
</dbReference>
<reference evidence="1" key="2">
    <citation type="journal article" date="2015" name="Fish Shellfish Immunol.">
        <title>Early steps in the European eel (Anguilla anguilla)-Vibrio vulnificus interaction in the gills: Role of the RtxA13 toxin.</title>
        <authorList>
            <person name="Callol A."/>
            <person name="Pajuelo D."/>
            <person name="Ebbesson L."/>
            <person name="Teles M."/>
            <person name="MacKenzie S."/>
            <person name="Amaro C."/>
        </authorList>
    </citation>
    <scope>NUCLEOTIDE SEQUENCE</scope>
</reference>
<dbReference type="AlphaFoldDB" id="A0A0E9XHH2"/>
<sequence>MNTESRELLPFHSMDHIIKRQLPGDHMRDMGTVPLKLSLENTGTFMINLKRR</sequence>
<organism evidence="1">
    <name type="scientific">Anguilla anguilla</name>
    <name type="common">European freshwater eel</name>
    <name type="synonym">Muraena anguilla</name>
    <dbReference type="NCBI Taxonomy" id="7936"/>
    <lineage>
        <taxon>Eukaryota</taxon>
        <taxon>Metazoa</taxon>
        <taxon>Chordata</taxon>
        <taxon>Craniata</taxon>
        <taxon>Vertebrata</taxon>
        <taxon>Euteleostomi</taxon>
        <taxon>Actinopterygii</taxon>
        <taxon>Neopterygii</taxon>
        <taxon>Teleostei</taxon>
        <taxon>Anguilliformes</taxon>
        <taxon>Anguillidae</taxon>
        <taxon>Anguilla</taxon>
    </lineage>
</organism>